<dbReference type="InterPro" id="IPR007484">
    <property type="entry name" value="Peptidase_M28"/>
</dbReference>
<evidence type="ECO:0000313" key="2">
    <source>
        <dbReference type="EMBL" id="GIU43346.1"/>
    </source>
</evidence>
<dbReference type="SUPFAM" id="SSF53187">
    <property type="entry name" value="Zn-dependent exopeptidases"/>
    <property type="match status" value="1"/>
</dbReference>
<sequence>MTPGAALTRDYLILRMQQAGLLPWSSSLAPLTMAPAKHHNPFEQHFSYQYQFTERQGVNLIGMLPATHASGQWRLIVAHYDHLGMRGSKLYPGADDNASGIAAMLALAEHAKSQQRPTNLLFIATDAEEQGLYGSQALVAMLQDNNSQPSMSQIELAINLDMVGRPDRYHTIYLEGRRNFSQFAALQQHLMQAVGLCIRANHPPEAGKTIQRIDWLRSSDHYSFHQAKLPWLYFGIPPHSDYHQTSDIASKIDIEFLAAVTETAYELLIIDSYLLNNRAKQ</sequence>
<reference evidence="2 3" key="1">
    <citation type="submission" date="2021-05" db="EMBL/GenBank/DDBJ databases">
        <title>Molecular characterization for Shewanella algae harboring chromosomal blaOXA-55-like strains isolated from clinical and environment sample.</title>
        <authorList>
            <person name="Ohama Y."/>
            <person name="Aoki K."/>
            <person name="Harada S."/>
            <person name="Moriya K."/>
            <person name="Ishii Y."/>
            <person name="Tateda K."/>
        </authorList>
    </citation>
    <scope>NUCLEOTIDE SEQUENCE [LARGE SCALE GENOMIC DNA]</scope>
    <source>
        <strain evidence="2 3">LMG 23746</strain>
    </source>
</reference>
<evidence type="ECO:0000313" key="3">
    <source>
        <dbReference type="Proteomes" id="UP000761574"/>
    </source>
</evidence>
<comment type="caution">
    <text evidence="2">The sequence shown here is derived from an EMBL/GenBank/DDBJ whole genome shotgun (WGS) entry which is preliminary data.</text>
</comment>
<dbReference type="InterPro" id="IPR045175">
    <property type="entry name" value="M28_fam"/>
</dbReference>
<keyword evidence="3" id="KW-1185">Reference proteome</keyword>
<dbReference type="EMBL" id="BPFB01000005">
    <property type="protein sequence ID" value="GIU43346.1"/>
    <property type="molecule type" value="Genomic_DNA"/>
</dbReference>
<dbReference type="Pfam" id="PF04389">
    <property type="entry name" value="Peptidase_M28"/>
    <property type="match status" value="1"/>
</dbReference>
<gene>
    <name evidence="2" type="ORF">TUM4630_06430</name>
</gene>
<dbReference type="Proteomes" id="UP000761574">
    <property type="component" value="Unassembled WGS sequence"/>
</dbReference>
<dbReference type="PANTHER" id="PTHR12147">
    <property type="entry name" value="METALLOPEPTIDASE M28 FAMILY MEMBER"/>
    <property type="match status" value="1"/>
</dbReference>
<dbReference type="PANTHER" id="PTHR12147:SF26">
    <property type="entry name" value="PEPTIDASE M28 DOMAIN-CONTAINING PROTEIN"/>
    <property type="match status" value="1"/>
</dbReference>
<proteinExistence type="predicted"/>
<name>A0ABQ4P882_9GAMM</name>
<protein>
    <submittedName>
        <fullName evidence="2">Peptidase M28</fullName>
    </submittedName>
</protein>
<evidence type="ECO:0000259" key="1">
    <source>
        <dbReference type="Pfam" id="PF04389"/>
    </source>
</evidence>
<dbReference type="Gene3D" id="3.40.630.10">
    <property type="entry name" value="Zn peptidases"/>
    <property type="match status" value="1"/>
</dbReference>
<accession>A0ABQ4P882</accession>
<feature type="domain" description="Peptidase M28" evidence="1">
    <location>
        <begin position="59"/>
        <end position="266"/>
    </location>
</feature>
<organism evidence="2 3">
    <name type="scientific">Shewanella algidipiscicola</name>
    <dbReference type="NCBI Taxonomy" id="614070"/>
    <lineage>
        <taxon>Bacteria</taxon>
        <taxon>Pseudomonadati</taxon>
        <taxon>Pseudomonadota</taxon>
        <taxon>Gammaproteobacteria</taxon>
        <taxon>Alteromonadales</taxon>
        <taxon>Shewanellaceae</taxon>
        <taxon>Shewanella</taxon>
    </lineage>
</organism>